<accession>A0AA36GQL3</accession>
<organism evidence="3 4">
    <name type="scientific">Cylicocyclus nassatus</name>
    <name type="common">Nematode worm</name>
    <dbReference type="NCBI Taxonomy" id="53992"/>
    <lineage>
        <taxon>Eukaryota</taxon>
        <taxon>Metazoa</taxon>
        <taxon>Ecdysozoa</taxon>
        <taxon>Nematoda</taxon>
        <taxon>Chromadorea</taxon>
        <taxon>Rhabditida</taxon>
        <taxon>Rhabditina</taxon>
        <taxon>Rhabditomorpha</taxon>
        <taxon>Strongyloidea</taxon>
        <taxon>Strongylidae</taxon>
        <taxon>Cylicocyclus</taxon>
    </lineage>
</organism>
<dbReference type="Gene3D" id="6.10.10.10">
    <property type="entry name" value="Flagellar export chaperone, C-terminal domain"/>
    <property type="match status" value="1"/>
</dbReference>
<dbReference type="Proteomes" id="UP001176961">
    <property type="component" value="Unassembled WGS sequence"/>
</dbReference>
<proteinExistence type="predicted"/>
<reference evidence="3" key="1">
    <citation type="submission" date="2023-07" db="EMBL/GenBank/DDBJ databases">
        <authorList>
            <consortium name="CYATHOMIX"/>
        </authorList>
    </citation>
    <scope>NUCLEOTIDE SEQUENCE</scope>
    <source>
        <strain evidence="3">N/A</strain>
    </source>
</reference>
<dbReference type="InterPro" id="IPR001492">
    <property type="entry name" value="Flagellin"/>
</dbReference>
<dbReference type="InterPro" id="IPR042187">
    <property type="entry name" value="Flagellin_C_sub2"/>
</dbReference>
<evidence type="ECO:0000259" key="2">
    <source>
        <dbReference type="Pfam" id="PF00700"/>
    </source>
</evidence>
<feature type="domain" description="Flagellin C-terminal" evidence="2">
    <location>
        <begin position="551"/>
        <end position="627"/>
    </location>
</feature>
<gene>
    <name evidence="3" type="ORF">CYNAS_LOCUS8504</name>
</gene>
<sequence length="637" mass="69141">MDAQILLRTYWGKCLWIRNKSLSGGADASGHYAVTGGHWVYKVPGDEDSKVWIEDKSWVEDSPAKKATLTVTGVSSVASGTGITIKGYGSNTYVKFVDGDAGPSPTYSDSGAGSDQYYTVGKNYTGTWNRNGMTITFADGNMTMTANSTGTYANGYGISDGFATVPAKPEIPGTPGTPGTPTTVVYTGTTPLGASNIVNEQKGKNGETAHWDLDLSAYNVSDEEKANELIKAYVGKTLQHGGNLTNFEFIDSGSSNTMDKETKQSSSTPIDLAVVRTAVKGGATVSEAFSTLLNSRMSSFSQLIKNGADEVTGLQINASVSGAAGNNQRMTTADGELRHYTIDFKSWTDGKTNIPAELNEKGFRFYCATDAEQWVNVMFVNGFDGMDKDKPASGTATQDIKTVLIDISGVTDAKSLVEVIDKDLGDYLKNVYKHNFLLASDTEAGTVTIYDKRRYTVLDKGYLGTREKGAKIADGVLDNVVKDYRYLYANRLIIHHTDESSNNIKIDIPQTSMDQIYGYKKENYEPEHFNVLTKEMRERLLGWDSPGEKGIIDKGIEYLTDAQTLIGSQINHMEFADANITTMAENTTAAESVIRDSDMAKEYCEFSKASILTQTAQSMLAQSNQNAGRAVELLQGV</sequence>
<name>A0AA36GQL3_CYLNA</name>
<dbReference type="PANTHER" id="PTHR42792:SF2">
    <property type="entry name" value="FLAGELLIN"/>
    <property type="match status" value="1"/>
</dbReference>
<evidence type="ECO:0000256" key="1">
    <source>
        <dbReference type="ARBA" id="ARBA00023143"/>
    </source>
</evidence>
<dbReference type="PANTHER" id="PTHR42792">
    <property type="entry name" value="FLAGELLIN"/>
    <property type="match status" value="1"/>
</dbReference>
<comment type="caution">
    <text evidence="3">The sequence shown here is derived from an EMBL/GenBank/DDBJ whole genome shotgun (WGS) entry which is preliminary data.</text>
</comment>
<evidence type="ECO:0000313" key="3">
    <source>
        <dbReference type="EMBL" id="CAJ0596521.1"/>
    </source>
</evidence>
<keyword evidence="1" id="KW-0975">Bacterial flagellum</keyword>
<dbReference type="SUPFAM" id="SSF64518">
    <property type="entry name" value="Phase 1 flagellin"/>
    <property type="match status" value="1"/>
</dbReference>
<dbReference type="GO" id="GO:0005198">
    <property type="term" value="F:structural molecule activity"/>
    <property type="evidence" value="ECO:0007669"/>
    <property type="project" value="InterPro"/>
</dbReference>
<evidence type="ECO:0000313" key="4">
    <source>
        <dbReference type="Proteomes" id="UP001176961"/>
    </source>
</evidence>
<dbReference type="Pfam" id="PF00700">
    <property type="entry name" value="Flagellin_C"/>
    <property type="match status" value="1"/>
</dbReference>
<dbReference type="EMBL" id="CATQJL010000194">
    <property type="protein sequence ID" value="CAJ0596521.1"/>
    <property type="molecule type" value="Genomic_DNA"/>
</dbReference>
<protein>
    <recommendedName>
        <fullName evidence="2">Flagellin C-terminal domain-containing protein</fullName>
    </recommendedName>
</protein>
<keyword evidence="4" id="KW-1185">Reference proteome</keyword>
<dbReference type="AlphaFoldDB" id="A0AA36GQL3"/>
<dbReference type="InterPro" id="IPR046358">
    <property type="entry name" value="Flagellin_C"/>
</dbReference>